<dbReference type="CDD" id="cd00093">
    <property type="entry name" value="HTH_XRE"/>
    <property type="match status" value="1"/>
</dbReference>
<sequence length="119" mass="13511">MELIYSEVQSVDKKAEILADLIDRRGSRRAFAEEIGIPPTTLQSMLTRGVGRASVDNVIKVCKALGISVEELEQMAAGKKDVFTLAAHHEGEEWTEEEMEEIERFKEFLRMKKKGKNDE</sequence>
<reference evidence="2 3" key="1">
    <citation type="submission" date="2021-01" db="EMBL/GenBank/DDBJ databases">
        <title>Identification of strong promoters based on the transcriptome of Brevibacillus choshinensis.</title>
        <authorList>
            <person name="Yao D."/>
            <person name="Zhang K."/>
            <person name="Wu J."/>
        </authorList>
    </citation>
    <scope>NUCLEOTIDE SEQUENCE [LARGE SCALE GENOMIC DNA]</scope>
    <source>
        <strain evidence="2 3">HPD31-SP3</strain>
    </source>
</reference>
<dbReference type="Gene3D" id="1.10.260.40">
    <property type="entry name" value="lambda repressor-like DNA-binding domains"/>
    <property type="match status" value="1"/>
</dbReference>
<evidence type="ECO:0000259" key="1">
    <source>
        <dbReference type="PROSITE" id="PS50943"/>
    </source>
</evidence>
<dbReference type="Pfam" id="PF01381">
    <property type="entry name" value="HTH_3"/>
    <property type="match status" value="1"/>
</dbReference>
<gene>
    <name evidence="2" type="ORF">JNE38_26365</name>
</gene>
<evidence type="ECO:0000313" key="2">
    <source>
        <dbReference type="EMBL" id="QRG66956.1"/>
    </source>
</evidence>
<dbReference type="InterPro" id="IPR001387">
    <property type="entry name" value="Cro/C1-type_HTH"/>
</dbReference>
<proteinExistence type="predicted"/>
<name>A0ABX7FLJ2_BRECH</name>
<protein>
    <submittedName>
        <fullName evidence="2">Helix-turn-helix transcriptional regulator</fullName>
    </submittedName>
</protein>
<organism evidence="2 3">
    <name type="scientific">Brevibacillus choshinensis</name>
    <dbReference type="NCBI Taxonomy" id="54911"/>
    <lineage>
        <taxon>Bacteria</taxon>
        <taxon>Bacillati</taxon>
        <taxon>Bacillota</taxon>
        <taxon>Bacilli</taxon>
        <taxon>Bacillales</taxon>
        <taxon>Paenibacillaceae</taxon>
        <taxon>Brevibacillus</taxon>
    </lineage>
</organism>
<dbReference type="EMBL" id="CP069127">
    <property type="protein sequence ID" value="QRG66956.1"/>
    <property type="molecule type" value="Genomic_DNA"/>
</dbReference>
<dbReference type="PROSITE" id="PS50943">
    <property type="entry name" value="HTH_CROC1"/>
    <property type="match status" value="1"/>
</dbReference>
<dbReference type="Proteomes" id="UP000596248">
    <property type="component" value="Chromosome"/>
</dbReference>
<accession>A0ABX7FLJ2</accession>
<evidence type="ECO:0000313" key="3">
    <source>
        <dbReference type="Proteomes" id="UP000596248"/>
    </source>
</evidence>
<keyword evidence="3" id="KW-1185">Reference proteome</keyword>
<feature type="domain" description="HTH cro/C1-type" evidence="1">
    <location>
        <begin position="18"/>
        <end position="72"/>
    </location>
</feature>
<dbReference type="InterPro" id="IPR010982">
    <property type="entry name" value="Lambda_DNA-bd_dom_sf"/>
</dbReference>
<dbReference type="SUPFAM" id="SSF47413">
    <property type="entry name" value="lambda repressor-like DNA-binding domains"/>
    <property type="match status" value="1"/>
</dbReference>
<dbReference type="SMART" id="SM00530">
    <property type="entry name" value="HTH_XRE"/>
    <property type="match status" value="1"/>
</dbReference>